<dbReference type="Proteomes" id="UP000218505">
    <property type="component" value="Chromosome"/>
</dbReference>
<feature type="signal peptide" evidence="1">
    <location>
        <begin position="1"/>
        <end position="18"/>
    </location>
</feature>
<evidence type="ECO:0000313" key="3">
    <source>
        <dbReference type="EMBL" id="ATE57191.1"/>
    </source>
</evidence>
<dbReference type="SMART" id="SM00909">
    <property type="entry name" value="Germane"/>
    <property type="match status" value="1"/>
</dbReference>
<feature type="chain" id="PRO_5038677159" description="GerMN domain-containing protein" evidence="1">
    <location>
        <begin position="19"/>
        <end position="576"/>
    </location>
</feature>
<accession>A0A290ZDT6</accession>
<protein>
    <recommendedName>
        <fullName evidence="2">GerMN domain-containing protein</fullName>
    </recommendedName>
</protein>
<evidence type="ECO:0000313" key="4">
    <source>
        <dbReference type="Proteomes" id="UP000218505"/>
    </source>
</evidence>
<dbReference type="InterPro" id="IPR018910">
    <property type="entry name" value="LpqB_C"/>
</dbReference>
<dbReference type="Pfam" id="PF25976">
    <property type="entry name" value="LpqB_N"/>
    <property type="match status" value="1"/>
</dbReference>
<dbReference type="EMBL" id="CP023445">
    <property type="protein sequence ID" value="ATE57191.1"/>
    <property type="molecule type" value="Genomic_DNA"/>
</dbReference>
<proteinExistence type="predicted"/>
<evidence type="ECO:0000256" key="1">
    <source>
        <dbReference type="SAM" id="SignalP"/>
    </source>
</evidence>
<organism evidence="3 4">
    <name type="scientific">Actinosynnema pretiosum</name>
    <dbReference type="NCBI Taxonomy" id="42197"/>
    <lineage>
        <taxon>Bacteria</taxon>
        <taxon>Bacillati</taxon>
        <taxon>Actinomycetota</taxon>
        <taxon>Actinomycetes</taxon>
        <taxon>Pseudonocardiales</taxon>
        <taxon>Pseudonocardiaceae</taxon>
        <taxon>Actinosynnema</taxon>
    </lineage>
</organism>
<dbReference type="InterPro" id="IPR059026">
    <property type="entry name" value="LpqB_N"/>
</dbReference>
<dbReference type="RefSeq" id="WP_096496914.1">
    <property type="nucleotide sequence ID" value="NZ_CP023445.1"/>
</dbReference>
<keyword evidence="1" id="KW-0732">Signal</keyword>
<name>A0A290ZDT6_9PSEU</name>
<dbReference type="InterPro" id="IPR019606">
    <property type="entry name" value="GerMN"/>
</dbReference>
<dbReference type="PROSITE" id="PS51257">
    <property type="entry name" value="PROKAR_LIPOPROTEIN"/>
    <property type="match status" value="1"/>
</dbReference>
<sequence length="576" mass="60540">MKKLGALLVVLLVLSGCAAIPTQTSVSPINRRAGSAATAEAAPPVKDLDPLSLVRGFVDATSNPAGDYAQAKAYLTPEAAKAWNTKNTPLIIETAFNTVPGEELEDPNRREVQLQGNYVGRLVEDGSFAQTIGPFLQELELAKDGAGQWRIASVPTGVFMPLNGFQTNYRRVTLYFYAPDFSVLVPDPRYVVIPPSASIPRRVTELLLSGPANAMRGALVTAIPNTAQARRDTQEGDDGALEVDLKDVGDLTPQLAKQIVAQVVLSLGGVITTRIKVMVEGQPISTEQTEWRVTDVNTGEASATPDAELRGLAVSDGRVLGLADGQPIAGPAGQGSYTVLSAAQSLGGSELAVVATASGGGVRLLVGGLNDALSPVELTAREMTRPTWVRSGRKGDRANEVWTSYDGKNVVRVLRTDAGWAATAVNADSLSVFGKITGLRLSRDGTRVAVVIDGKLMLAAVVRAPDGSVTLKNATTLQASALGANVLSLDWLAPDVLVVSTALPAWPIAKVNIDGMRIDRYNTSNLTVPVSSVSAAPGRNVLAVDRSGLWSTADVGDVWRQPGPLLPSTAKVFYPG</sequence>
<evidence type="ECO:0000259" key="2">
    <source>
        <dbReference type="SMART" id="SM00909"/>
    </source>
</evidence>
<gene>
    <name evidence="3" type="ORF">CNX65_31080</name>
</gene>
<feature type="domain" description="GerMN" evidence="2">
    <location>
        <begin position="200"/>
        <end position="288"/>
    </location>
</feature>
<reference evidence="3" key="1">
    <citation type="submission" date="2017-09" db="EMBL/GenBank/DDBJ databases">
        <title>Complete Genome Sequence of ansamitocin-producing Bacterium Actinosynnema pretiosum X47.</title>
        <authorList>
            <person name="Cao G."/>
            <person name="Zong G."/>
            <person name="Zhong C."/>
            <person name="Fu J."/>
        </authorList>
    </citation>
    <scope>NUCLEOTIDE SEQUENCE [LARGE SCALE GENOMIC DNA]</scope>
    <source>
        <strain evidence="3">X47</strain>
    </source>
</reference>
<dbReference type="Pfam" id="PF10647">
    <property type="entry name" value="Gmad1"/>
    <property type="match status" value="1"/>
</dbReference>
<dbReference type="Pfam" id="PF10646">
    <property type="entry name" value="Germane"/>
    <property type="match status" value="1"/>
</dbReference>
<dbReference type="KEGG" id="apre:CNX65_31080"/>
<dbReference type="AlphaFoldDB" id="A0A290ZDT6"/>
<keyword evidence="4" id="KW-1185">Reference proteome</keyword>